<proteinExistence type="inferred from homology"/>
<name>A0A5C8I472_9MICO</name>
<dbReference type="GO" id="GO:0016757">
    <property type="term" value="F:glycosyltransferase activity"/>
    <property type="evidence" value="ECO:0007669"/>
    <property type="project" value="UniProtKB-KW"/>
</dbReference>
<organism evidence="11 12">
    <name type="scientific">Microbacterium hatanonis</name>
    <dbReference type="NCBI Taxonomy" id="404366"/>
    <lineage>
        <taxon>Bacteria</taxon>
        <taxon>Bacillati</taxon>
        <taxon>Actinomycetota</taxon>
        <taxon>Actinomycetes</taxon>
        <taxon>Micrococcales</taxon>
        <taxon>Microbacteriaceae</taxon>
        <taxon>Microbacterium</taxon>
    </lineage>
</organism>
<keyword evidence="2" id="KW-1003">Cell membrane</keyword>
<evidence type="ECO:0000256" key="1">
    <source>
        <dbReference type="ARBA" id="ARBA00004236"/>
    </source>
</evidence>
<dbReference type="Proteomes" id="UP000321034">
    <property type="component" value="Unassembled WGS sequence"/>
</dbReference>
<protein>
    <recommendedName>
        <fullName evidence="9">4,4'-diaponeurosporenoate glycosyltransferase</fullName>
    </recommendedName>
</protein>
<evidence type="ECO:0000256" key="2">
    <source>
        <dbReference type="ARBA" id="ARBA00022475"/>
    </source>
</evidence>
<gene>
    <name evidence="11" type="ORF">FVP77_08710</name>
</gene>
<comment type="caution">
    <text evidence="11">The sequence shown here is derived from an EMBL/GenBank/DDBJ whole genome shotgun (WGS) entry which is preliminary data.</text>
</comment>
<dbReference type="InterPro" id="IPR029044">
    <property type="entry name" value="Nucleotide-diphossugar_trans"/>
</dbReference>
<evidence type="ECO:0000259" key="10">
    <source>
        <dbReference type="Pfam" id="PF00535"/>
    </source>
</evidence>
<evidence type="ECO:0000313" key="11">
    <source>
        <dbReference type="EMBL" id="TXK13867.1"/>
    </source>
</evidence>
<dbReference type="Gene3D" id="3.90.550.10">
    <property type="entry name" value="Spore Coat Polysaccharide Biosynthesis Protein SpsA, Chain A"/>
    <property type="match status" value="1"/>
</dbReference>
<comment type="subcellular location">
    <subcellularLocation>
        <location evidence="1">Cell membrane</location>
    </subcellularLocation>
</comment>
<evidence type="ECO:0000256" key="5">
    <source>
        <dbReference type="ARBA" id="ARBA00023136"/>
    </source>
</evidence>
<dbReference type="InterPro" id="IPR001173">
    <property type="entry name" value="Glyco_trans_2-like"/>
</dbReference>
<dbReference type="Pfam" id="PF00535">
    <property type="entry name" value="Glycos_transf_2"/>
    <property type="match status" value="1"/>
</dbReference>
<feature type="domain" description="Glycosyltransferase 2-like" evidence="10">
    <location>
        <begin position="3"/>
        <end position="135"/>
    </location>
</feature>
<keyword evidence="3" id="KW-0328">Glycosyltransferase</keyword>
<dbReference type="PANTHER" id="PTHR43646:SF2">
    <property type="entry name" value="GLYCOSYLTRANSFERASE 2-LIKE DOMAIN-CONTAINING PROTEIN"/>
    <property type="match status" value="1"/>
</dbReference>
<comment type="pathway">
    <text evidence="7">Carotenoid biosynthesis; staphyloxanthin biosynthesis; staphyloxanthin from farnesyl diphosphate: step 4/5.</text>
</comment>
<keyword evidence="4 11" id="KW-0808">Transferase</keyword>
<accession>A0A5C8I472</accession>
<evidence type="ECO:0000256" key="6">
    <source>
        <dbReference type="ARBA" id="ARBA00037281"/>
    </source>
</evidence>
<dbReference type="SUPFAM" id="SSF53448">
    <property type="entry name" value="Nucleotide-diphospho-sugar transferases"/>
    <property type="match status" value="1"/>
</dbReference>
<comment type="function">
    <text evidence="6">Catalyzes the glycosylation of 4,4'-diaponeurosporenoate, i.e. the esterification of glucose at the C1'' position with the carboxyl group of 4,4'-diaponeurosporenic acid, to form glycosyl-4,4'-diaponeurosporenoate. This is a step in the biosynthesis of staphyloxanthin, an orange pigment present in most staphylococci strains.</text>
</comment>
<comment type="similarity">
    <text evidence="8">Belongs to the glycosyltransferase 2 family. CrtQ subfamily.</text>
</comment>
<evidence type="ECO:0000256" key="7">
    <source>
        <dbReference type="ARBA" id="ARBA00037904"/>
    </source>
</evidence>
<dbReference type="EMBL" id="VRSV01000001">
    <property type="protein sequence ID" value="TXK13867.1"/>
    <property type="molecule type" value="Genomic_DNA"/>
</dbReference>
<evidence type="ECO:0000256" key="3">
    <source>
        <dbReference type="ARBA" id="ARBA00022676"/>
    </source>
</evidence>
<evidence type="ECO:0000256" key="9">
    <source>
        <dbReference type="ARBA" id="ARBA00040345"/>
    </source>
</evidence>
<dbReference type="OrthoDB" id="9777873at2"/>
<evidence type="ECO:0000313" key="12">
    <source>
        <dbReference type="Proteomes" id="UP000321034"/>
    </source>
</evidence>
<evidence type="ECO:0000256" key="4">
    <source>
        <dbReference type="ARBA" id="ARBA00022679"/>
    </source>
</evidence>
<dbReference type="AlphaFoldDB" id="A0A5C8I472"/>
<sequence>MAVIIPAHDEEELLDACLRAVAAAVRSVRRLPVAVFLVLDACTDLSAVIAGGHDVTTVVIEEGKVGAARAAGAAAASAFFSDVAPERVWTAHTDADSVVPPHWLSHQLDLAAAGADVVVGTVHPDLRDLDDRQRRAWLSTYEIGVANGAVHGANLGIRSSTLAAAGGFAPVPEHEDVMIVDRARLLGAKIVASAQANVITSGRSEGRTPGGYARYLREDLVPLAASADG</sequence>
<dbReference type="GO" id="GO:0005886">
    <property type="term" value="C:plasma membrane"/>
    <property type="evidence" value="ECO:0007669"/>
    <property type="project" value="UniProtKB-SubCell"/>
</dbReference>
<reference evidence="11 12" key="1">
    <citation type="submission" date="2019-08" db="EMBL/GenBank/DDBJ databases">
        <authorList>
            <person name="Dong K."/>
        </authorList>
    </citation>
    <scope>NUCLEOTIDE SEQUENCE [LARGE SCALE GENOMIC DNA]</scope>
    <source>
        <strain evidence="11 12">JCM14558</strain>
    </source>
</reference>
<evidence type="ECO:0000256" key="8">
    <source>
        <dbReference type="ARBA" id="ARBA00038120"/>
    </source>
</evidence>
<dbReference type="PANTHER" id="PTHR43646">
    <property type="entry name" value="GLYCOSYLTRANSFERASE"/>
    <property type="match status" value="1"/>
</dbReference>
<keyword evidence="5" id="KW-0472">Membrane</keyword>
<keyword evidence="12" id="KW-1185">Reference proteome</keyword>